<feature type="compositionally biased region" description="Basic and acidic residues" evidence="1">
    <location>
        <begin position="50"/>
        <end position="59"/>
    </location>
</feature>
<dbReference type="AlphaFoldDB" id="A0A8S3HM49"/>
<dbReference type="Proteomes" id="UP000681720">
    <property type="component" value="Unassembled WGS sequence"/>
</dbReference>
<comment type="caution">
    <text evidence="2">The sequence shown here is derived from an EMBL/GenBank/DDBJ whole genome shotgun (WGS) entry which is preliminary data.</text>
</comment>
<protein>
    <submittedName>
        <fullName evidence="2">Uncharacterized protein</fullName>
    </submittedName>
</protein>
<feature type="compositionally biased region" description="Polar residues" evidence="1">
    <location>
        <begin position="111"/>
        <end position="126"/>
    </location>
</feature>
<feature type="compositionally biased region" description="Polar residues" evidence="1">
    <location>
        <begin position="162"/>
        <end position="183"/>
    </location>
</feature>
<feature type="compositionally biased region" description="Polar residues" evidence="1">
    <location>
        <begin position="222"/>
        <end position="237"/>
    </location>
</feature>
<feature type="region of interest" description="Disordered" evidence="1">
    <location>
        <begin position="111"/>
        <end position="137"/>
    </location>
</feature>
<proteinExistence type="predicted"/>
<feature type="compositionally biased region" description="Low complexity" evidence="1">
    <location>
        <begin position="184"/>
        <end position="209"/>
    </location>
</feature>
<gene>
    <name evidence="2" type="ORF">GIL414_LOCUS70682</name>
</gene>
<feature type="non-terminal residue" evidence="2">
    <location>
        <position position="1"/>
    </location>
</feature>
<evidence type="ECO:0000313" key="2">
    <source>
        <dbReference type="EMBL" id="CAF5185044.1"/>
    </source>
</evidence>
<feature type="region of interest" description="Disordered" evidence="1">
    <location>
        <begin position="158"/>
        <end position="248"/>
    </location>
</feature>
<organism evidence="2 3">
    <name type="scientific">Rotaria magnacalcarata</name>
    <dbReference type="NCBI Taxonomy" id="392030"/>
    <lineage>
        <taxon>Eukaryota</taxon>
        <taxon>Metazoa</taxon>
        <taxon>Spiralia</taxon>
        <taxon>Gnathifera</taxon>
        <taxon>Rotifera</taxon>
        <taxon>Eurotatoria</taxon>
        <taxon>Bdelloidea</taxon>
        <taxon>Philodinida</taxon>
        <taxon>Philodinidae</taxon>
        <taxon>Rotaria</taxon>
    </lineage>
</organism>
<evidence type="ECO:0000256" key="1">
    <source>
        <dbReference type="SAM" id="MobiDB-lite"/>
    </source>
</evidence>
<dbReference type="EMBL" id="CAJOBJ010332749">
    <property type="protein sequence ID" value="CAF5185044.1"/>
    <property type="molecule type" value="Genomic_DNA"/>
</dbReference>
<name>A0A8S3HM49_9BILA</name>
<reference evidence="2" key="1">
    <citation type="submission" date="2021-02" db="EMBL/GenBank/DDBJ databases">
        <authorList>
            <person name="Nowell W R."/>
        </authorList>
    </citation>
    <scope>NUCLEOTIDE SEQUENCE</scope>
</reference>
<feature type="region of interest" description="Disordered" evidence="1">
    <location>
        <begin position="39"/>
        <end position="59"/>
    </location>
</feature>
<feature type="compositionally biased region" description="Acidic residues" evidence="1">
    <location>
        <begin position="239"/>
        <end position="248"/>
    </location>
</feature>
<accession>A0A8S3HM49</accession>
<feature type="non-terminal residue" evidence="2">
    <location>
        <position position="248"/>
    </location>
</feature>
<evidence type="ECO:0000313" key="3">
    <source>
        <dbReference type="Proteomes" id="UP000681720"/>
    </source>
</evidence>
<sequence length="248" mass="27681">KYDKTLISFVKENNANSNATTSKTSTKHQTNRERLYYSSSLEQQNVTGEMKTDEKEMEKSSLTVDEILALHYSKVKLSRNTEADPPSSVYPNRTVASFYISFSVPKWNSFQTSQHSPSPQLMLNEQNRTRPPPPSYSSSITYGHRTTSLVTNPVQHHIHPSVPSSKVENVYSGTSTSPHRLTGNSSFMLSNSTSSLTSTMNNSISNNFIRPPPPRYQSPTPNAESSQLAPSQPNIVNNMDDDDDDDDD</sequence>